<dbReference type="Proteomes" id="UP000494040">
    <property type="component" value="Unassembled WGS sequence"/>
</dbReference>
<keyword evidence="7" id="KW-1185">Reference proteome</keyword>
<dbReference type="InterPro" id="IPR006214">
    <property type="entry name" value="Bax_inhibitor_1-related"/>
</dbReference>
<sequence>MSVPLINDDDLESGKDDIENDFAYRNNVQEASVKIRLAFLKKVYTLLSIQLLTTTLFGFVLLYWPSGKLFVQKNDWMILLAFILSLLTLVALHFKRREYPINFFLLAGFTVVQAYAVGVVVTYFDKVLVLQALLLTVSVVAGLTAYTFQTKRDFSSLGLVLFPLLCVLLIGGIVQLFFQNSIFELVLSISGAFIFCLFIIYDTQNIMKRVSPEEYILATIELYLDIVNLFLELLRILEAVRRG</sequence>
<dbReference type="PANTHER" id="PTHR23291">
    <property type="entry name" value="BAX INHIBITOR-RELATED"/>
    <property type="match status" value="1"/>
</dbReference>
<accession>A0A8I6SA35</accession>
<dbReference type="PANTHER" id="PTHR23291:SF50">
    <property type="entry name" value="PROTEIN LIFEGUARD 4"/>
    <property type="match status" value="1"/>
</dbReference>
<dbReference type="RefSeq" id="XP_014260219.1">
    <property type="nucleotide sequence ID" value="XM_014404733.1"/>
</dbReference>
<keyword evidence="3 5" id="KW-1133">Transmembrane helix</keyword>
<dbReference type="OrthoDB" id="7933078at2759"/>
<feature type="transmembrane region" description="Helical" evidence="5">
    <location>
        <begin position="185"/>
        <end position="203"/>
    </location>
</feature>
<evidence type="ECO:0000313" key="7">
    <source>
        <dbReference type="Proteomes" id="UP000494040"/>
    </source>
</evidence>
<reference evidence="6" key="1">
    <citation type="submission" date="2022-01" db="UniProtKB">
        <authorList>
            <consortium name="EnsemblMetazoa"/>
        </authorList>
    </citation>
    <scope>IDENTIFICATION</scope>
</reference>
<evidence type="ECO:0000256" key="2">
    <source>
        <dbReference type="ARBA" id="ARBA00022692"/>
    </source>
</evidence>
<feature type="transmembrane region" description="Helical" evidence="5">
    <location>
        <begin position="43"/>
        <end position="64"/>
    </location>
</feature>
<evidence type="ECO:0000313" key="6">
    <source>
        <dbReference type="EnsemblMetazoa" id="XP_014260219.1"/>
    </source>
</evidence>
<dbReference type="KEGG" id="clec:106672923"/>
<protein>
    <submittedName>
        <fullName evidence="6">Uncharacterized protein</fullName>
    </submittedName>
</protein>
<evidence type="ECO:0000256" key="4">
    <source>
        <dbReference type="ARBA" id="ARBA00023136"/>
    </source>
</evidence>
<feature type="transmembrane region" description="Helical" evidence="5">
    <location>
        <begin position="130"/>
        <end position="148"/>
    </location>
</feature>
<dbReference type="GO" id="GO:0016020">
    <property type="term" value="C:membrane"/>
    <property type="evidence" value="ECO:0007669"/>
    <property type="project" value="UniProtKB-SubCell"/>
</dbReference>
<name>A0A8I6SA35_CIMLE</name>
<keyword evidence="2 5" id="KW-0812">Transmembrane</keyword>
<evidence type="ECO:0000256" key="3">
    <source>
        <dbReference type="ARBA" id="ARBA00022989"/>
    </source>
</evidence>
<dbReference type="OMA" id="FGVMSLY"/>
<keyword evidence="4 5" id="KW-0472">Membrane</keyword>
<comment type="subcellular location">
    <subcellularLocation>
        <location evidence="1">Membrane</location>
        <topology evidence="1">Multi-pass membrane protein</topology>
    </subcellularLocation>
</comment>
<proteinExistence type="inferred from homology"/>
<dbReference type="GO" id="GO:0043066">
    <property type="term" value="P:negative regulation of apoptotic process"/>
    <property type="evidence" value="ECO:0007669"/>
    <property type="project" value="TreeGrafter"/>
</dbReference>
<comment type="similarity">
    <text evidence="5">Belongs to the BI1 family.</text>
</comment>
<feature type="transmembrane region" description="Helical" evidence="5">
    <location>
        <begin position="76"/>
        <end position="94"/>
    </location>
</feature>
<dbReference type="Pfam" id="PF01027">
    <property type="entry name" value="Bax1-I"/>
    <property type="match status" value="1"/>
</dbReference>
<evidence type="ECO:0000256" key="5">
    <source>
        <dbReference type="RuleBase" id="RU004379"/>
    </source>
</evidence>
<dbReference type="GeneID" id="106672923"/>
<feature type="transmembrane region" description="Helical" evidence="5">
    <location>
        <begin position="160"/>
        <end position="179"/>
    </location>
</feature>
<feature type="transmembrane region" description="Helical" evidence="5">
    <location>
        <begin position="101"/>
        <end position="124"/>
    </location>
</feature>
<dbReference type="EnsemblMetazoa" id="XM_014404733.1">
    <property type="protein sequence ID" value="XP_014260219.1"/>
    <property type="gene ID" value="LOC106672923"/>
</dbReference>
<evidence type="ECO:0000256" key="1">
    <source>
        <dbReference type="ARBA" id="ARBA00004141"/>
    </source>
</evidence>
<dbReference type="AlphaFoldDB" id="A0A8I6SA35"/>
<organism evidence="6 7">
    <name type="scientific">Cimex lectularius</name>
    <name type="common">Bed bug</name>
    <name type="synonym">Acanthia lectularia</name>
    <dbReference type="NCBI Taxonomy" id="79782"/>
    <lineage>
        <taxon>Eukaryota</taxon>
        <taxon>Metazoa</taxon>
        <taxon>Ecdysozoa</taxon>
        <taxon>Arthropoda</taxon>
        <taxon>Hexapoda</taxon>
        <taxon>Insecta</taxon>
        <taxon>Pterygota</taxon>
        <taxon>Neoptera</taxon>
        <taxon>Paraneoptera</taxon>
        <taxon>Hemiptera</taxon>
        <taxon>Heteroptera</taxon>
        <taxon>Panheteroptera</taxon>
        <taxon>Cimicomorpha</taxon>
        <taxon>Cimicidae</taxon>
        <taxon>Cimex</taxon>
    </lineage>
</organism>